<dbReference type="Proteomes" id="UP000308092">
    <property type="component" value="Unassembled WGS sequence"/>
</dbReference>
<organism evidence="1 2">
    <name type="scientific">Aspergillus tanneri</name>
    <dbReference type="NCBI Taxonomy" id="1220188"/>
    <lineage>
        <taxon>Eukaryota</taxon>
        <taxon>Fungi</taxon>
        <taxon>Dikarya</taxon>
        <taxon>Ascomycota</taxon>
        <taxon>Pezizomycotina</taxon>
        <taxon>Eurotiomycetes</taxon>
        <taxon>Eurotiomycetidae</taxon>
        <taxon>Eurotiales</taxon>
        <taxon>Aspergillaceae</taxon>
        <taxon>Aspergillus</taxon>
        <taxon>Aspergillus subgen. Circumdati</taxon>
    </lineage>
</organism>
<sequence length="56" mass="6376">MAFASWVATLFLSGTGREDWLPYTPKTMEGLFKHAEPFDLTDPAYLDVAIGRHIYQ</sequence>
<evidence type="ECO:0000313" key="1">
    <source>
        <dbReference type="EMBL" id="THD00161.1"/>
    </source>
</evidence>
<dbReference type="AlphaFoldDB" id="A0A4V3UQS9"/>
<dbReference type="EMBL" id="SOSA01000005">
    <property type="protein sequence ID" value="THD00161.1"/>
    <property type="molecule type" value="Genomic_DNA"/>
</dbReference>
<accession>A0A4V3UQS9</accession>
<reference evidence="1 2" key="1">
    <citation type="submission" date="2019-03" db="EMBL/GenBank/DDBJ databases">
        <title>The genome sequence of a newly discovered highly antifungal drug resistant Aspergillus species, Aspergillus tanneri NIH 1004.</title>
        <authorList>
            <person name="Mounaud S."/>
            <person name="Singh I."/>
            <person name="Joardar V."/>
            <person name="Pakala S."/>
            <person name="Pakala S."/>
            <person name="Venepally P."/>
            <person name="Hoover J."/>
            <person name="Nierman W."/>
            <person name="Chung J."/>
            <person name="Losada L."/>
        </authorList>
    </citation>
    <scope>NUCLEOTIDE SEQUENCE [LARGE SCALE GENOMIC DNA]</scope>
    <source>
        <strain evidence="1 2">NIH1004</strain>
    </source>
</reference>
<evidence type="ECO:0000313" key="2">
    <source>
        <dbReference type="Proteomes" id="UP000308092"/>
    </source>
</evidence>
<dbReference type="VEuPathDB" id="FungiDB:EYZ11_000352"/>
<comment type="caution">
    <text evidence="1">The sequence shown here is derived from an EMBL/GenBank/DDBJ whole genome shotgun (WGS) entry which is preliminary data.</text>
</comment>
<proteinExistence type="predicted"/>
<keyword evidence="2" id="KW-1185">Reference proteome</keyword>
<protein>
    <submittedName>
        <fullName evidence="1">Uncharacterized protein</fullName>
    </submittedName>
</protein>
<gene>
    <name evidence="1" type="ORF">EYZ11_000352</name>
</gene>
<name>A0A4V3UQS9_9EURO</name>